<keyword evidence="1" id="KW-0646">Protease inhibitor</keyword>
<evidence type="ECO:0000313" key="2">
    <source>
        <dbReference type="EMBL" id="KAL3521039.1"/>
    </source>
</evidence>
<dbReference type="EMBL" id="JBJUIK010000008">
    <property type="protein sequence ID" value="KAL3521039.1"/>
    <property type="molecule type" value="Genomic_DNA"/>
</dbReference>
<comment type="caution">
    <text evidence="2">The sequence shown here is derived from an EMBL/GenBank/DDBJ whole genome shotgun (WGS) entry which is preliminary data.</text>
</comment>
<comment type="similarity">
    <text evidence="1">Belongs to the cystatin family. Phytocystatin subfamily.</text>
</comment>
<accession>A0ABD2ZNM2</accession>
<evidence type="ECO:0000313" key="3">
    <source>
        <dbReference type="Proteomes" id="UP001630127"/>
    </source>
</evidence>
<dbReference type="GO" id="GO:0004869">
    <property type="term" value="F:cysteine-type endopeptidase inhibitor activity"/>
    <property type="evidence" value="ECO:0007669"/>
    <property type="project" value="UniProtKB-KW"/>
</dbReference>
<dbReference type="InterPro" id="IPR046350">
    <property type="entry name" value="Cystatin_sf"/>
</dbReference>
<keyword evidence="3" id="KW-1185">Reference proteome</keyword>
<evidence type="ECO:0000256" key="1">
    <source>
        <dbReference type="RuleBase" id="RU362130"/>
    </source>
</evidence>
<dbReference type="AlphaFoldDB" id="A0ABD2ZNM2"/>
<keyword evidence="1" id="KW-0789">Thiol protease inhibitor</keyword>
<dbReference type="PANTHER" id="PTHR11413:SF110">
    <property type="entry name" value="CYSTEINE PROTEINASE INHIBITOR 6"/>
    <property type="match status" value="1"/>
</dbReference>
<dbReference type="InterPro" id="IPR027214">
    <property type="entry name" value="Cystatin"/>
</dbReference>
<dbReference type="SUPFAM" id="SSF54403">
    <property type="entry name" value="Cystatin/monellin"/>
    <property type="match status" value="1"/>
</dbReference>
<gene>
    <name evidence="2" type="ORF">ACH5RR_019188</name>
</gene>
<reference evidence="2 3" key="1">
    <citation type="submission" date="2024-11" db="EMBL/GenBank/DDBJ databases">
        <title>A near-complete genome assembly of Cinchona calisaya.</title>
        <authorList>
            <person name="Lian D.C."/>
            <person name="Zhao X.W."/>
            <person name="Wei L."/>
        </authorList>
    </citation>
    <scope>NUCLEOTIDE SEQUENCE [LARGE SCALE GENOMIC DNA]</scope>
    <source>
        <tissue evidence="2">Nenye</tissue>
    </source>
</reference>
<dbReference type="Gene3D" id="3.10.450.10">
    <property type="match status" value="2"/>
</dbReference>
<protein>
    <recommendedName>
        <fullName evidence="1">Cysteine proteinase inhibitor</fullName>
    </recommendedName>
</protein>
<name>A0ABD2ZNM2_9GENT</name>
<organism evidence="2 3">
    <name type="scientific">Cinchona calisaya</name>
    <dbReference type="NCBI Taxonomy" id="153742"/>
    <lineage>
        <taxon>Eukaryota</taxon>
        <taxon>Viridiplantae</taxon>
        <taxon>Streptophyta</taxon>
        <taxon>Embryophyta</taxon>
        <taxon>Tracheophyta</taxon>
        <taxon>Spermatophyta</taxon>
        <taxon>Magnoliopsida</taxon>
        <taxon>eudicotyledons</taxon>
        <taxon>Gunneridae</taxon>
        <taxon>Pentapetalae</taxon>
        <taxon>asterids</taxon>
        <taxon>lamiids</taxon>
        <taxon>Gentianales</taxon>
        <taxon>Rubiaceae</taxon>
        <taxon>Cinchonoideae</taxon>
        <taxon>Cinchoneae</taxon>
        <taxon>Cinchona</taxon>
    </lineage>
</organism>
<sequence length="376" mass="43336">MAMALRVARYVAHRLKGGKLGFLGSVSSGCNPSGHDYSYPSSICWHRHYFLPSPPAVRILNFPTNAGVRYVEDAEYNVRVRRSAEFAVKAHNEKEDNIDGGGEIKFGRVLRASARRLVGITYYITLEALSGKADINVYYAEVLDRPDQNLMKLIRWELVNESFSYPFEELRLSDCLQRKYRRERVSAKNFLISAWFEEMDLICRNPEPTKWISPEGNIDFVNLLTQNPIVGMPDRCPATLPESLIDLCPTIIRNMVQVYDIKTYEMVYEYAMFAVETWNKNEDEQVILEEVLWASKSKVNKSWIYRMVLEATNEQKELVFYYTIVTACPTRHLELIKWHQIPTAYPPDEKEVVDKQLDLGSAHHRTPATADVSSHP</sequence>
<dbReference type="PANTHER" id="PTHR11413">
    <property type="entry name" value="CYSTATIN FAMILY MEMBER"/>
    <property type="match status" value="1"/>
</dbReference>
<dbReference type="PROSITE" id="PS51257">
    <property type="entry name" value="PROKAR_LIPOPROTEIN"/>
    <property type="match status" value="1"/>
</dbReference>
<proteinExistence type="inferred from homology"/>
<dbReference type="Proteomes" id="UP001630127">
    <property type="component" value="Unassembled WGS sequence"/>
</dbReference>